<evidence type="ECO:0000313" key="1">
    <source>
        <dbReference type="EMBL" id="PUU74003.1"/>
    </source>
</evidence>
<comment type="caution">
    <text evidence="1">The sequence shown here is derived from an EMBL/GenBank/DDBJ whole genome shotgun (WGS) entry which is preliminary data.</text>
</comment>
<dbReference type="AlphaFoldDB" id="A0A2T6ZEU6"/>
<evidence type="ECO:0000313" key="2">
    <source>
        <dbReference type="Proteomes" id="UP000244722"/>
    </source>
</evidence>
<name>A0A2T6ZEU6_TUBBO</name>
<protein>
    <submittedName>
        <fullName evidence="1">Uncharacterized protein</fullName>
    </submittedName>
</protein>
<keyword evidence="2" id="KW-1185">Reference proteome</keyword>
<dbReference type="Proteomes" id="UP000244722">
    <property type="component" value="Unassembled WGS sequence"/>
</dbReference>
<sequence length="210" mass="23858">MSASQTPTPTPPEAQEILRDIADLLCPAHKHNISAPRITPGLPTHYSMVIGCPQEGDIKWQVGMSADTLVKVIRRCKVLSDSPLGHADVTTLAPLSVWEGDQCNDILWLLDIGHLKEGWWEDNPSRLSDQRKDYKYGFSFPYFLHWFFPPVVIQLLDRMKKLLRLWDGKSKGVVMDVERVVCEEAGEFIIYGDVRVTRSLSTKETHYAQP</sequence>
<dbReference type="EMBL" id="NESQ01000328">
    <property type="protein sequence ID" value="PUU74003.1"/>
    <property type="molecule type" value="Genomic_DNA"/>
</dbReference>
<organism evidence="1 2">
    <name type="scientific">Tuber borchii</name>
    <name type="common">White truffle</name>
    <dbReference type="NCBI Taxonomy" id="42251"/>
    <lineage>
        <taxon>Eukaryota</taxon>
        <taxon>Fungi</taxon>
        <taxon>Dikarya</taxon>
        <taxon>Ascomycota</taxon>
        <taxon>Pezizomycotina</taxon>
        <taxon>Pezizomycetes</taxon>
        <taxon>Pezizales</taxon>
        <taxon>Tuberaceae</taxon>
        <taxon>Tuber</taxon>
    </lineage>
</organism>
<reference evidence="1 2" key="1">
    <citation type="submission" date="2017-04" db="EMBL/GenBank/DDBJ databases">
        <title>Draft genome sequence of Tuber borchii Vittad., a whitish edible truffle.</title>
        <authorList>
            <consortium name="DOE Joint Genome Institute"/>
            <person name="Murat C."/>
            <person name="Kuo A."/>
            <person name="Barry K.W."/>
            <person name="Clum A."/>
            <person name="Dockter R.B."/>
            <person name="Fauchery L."/>
            <person name="Iotti M."/>
            <person name="Kohler A."/>
            <person name="Labutti K."/>
            <person name="Lindquist E.A."/>
            <person name="Lipzen A."/>
            <person name="Ohm R.A."/>
            <person name="Wang M."/>
            <person name="Grigoriev I.V."/>
            <person name="Zambonelli A."/>
            <person name="Martin F.M."/>
        </authorList>
    </citation>
    <scope>NUCLEOTIDE SEQUENCE [LARGE SCALE GENOMIC DNA]</scope>
    <source>
        <strain evidence="1 2">Tbo3840</strain>
    </source>
</reference>
<accession>A0A2T6ZEU6</accession>
<dbReference type="OrthoDB" id="5418189at2759"/>
<gene>
    <name evidence="1" type="ORF">B9Z19DRAFT_1134023</name>
</gene>
<proteinExistence type="predicted"/>